<sequence length="297" mass="33469">MPIFNSSLYSFSSNDKANVSVAYGGIGIFECDWRHKLSDAWQSAVGTVASNKEIPYIPFSFYVTSTILACLILPRLLRGCYKYTMHDPSLPSSNLFRMQVPYEKSLWEALENPLRYLVIFMAFTKMSEYSFCREFLENVCSGLSIQFSKPFSLGDTVKVGSIEGQVVEMGLAATWLLNDEALHVMVPNSMFASQVALNKSRIPFHAMTVKIPIEVDGIDKIKEITNEIEDMLRSNPTVFLGKETPCCFLSQTENSSAELIIRCNLENTNNQELHSIESNIRLQSLLILKYHGVLSKV</sequence>
<organism evidence="8 9">
    <name type="scientific">Acer negundo</name>
    <name type="common">Box elder</name>
    <dbReference type="NCBI Taxonomy" id="4023"/>
    <lineage>
        <taxon>Eukaryota</taxon>
        <taxon>Viridiplantae</taxon>
        <taxon>Streptophyta</taxon>
        <taxon>Embryophyta</taxon>
        <taxon>Tracheophyta</taxon>
        <taxon>Spermatophyta</taxon>
        <taxon>Magnoliopsida</taxon>
        <taxon>eudicotyledons</taxon>
        <taxon>Gunneridae</taxon>
        <taxon>Pentapetalae</taxon>
        <taxon>rosids</taxon>
        <taxon>malvids</taxon>
        <taxon>Sapindales</taxon>
        <taxon>Sapindaceae</taxon>
        <taxon>Hippocastanoideae</taxon>
        <taxon>Acereae</taxon>
        <taxon>Acer</taxon>
    </lineage>
</organism>
<dbReference type="AlphaFoldDB" id="A0AAD5IYI2"/>
<evidence type="ECO:0000256" key="4">
    <source>
        <dbReference type="ARBA" id="ARBA00023065"/>
    </source>
</evidence>
<evidence type="ECO:0000313" key="8">
    <source>
        <dbReference type="EMBL" id="KAI9180881.1"/>
    </source>
</evidence>
<name>A0AAD5IYI2_ACENE</name>
<evidence type="ECO:0000259" key="7">
    <source>
        <dbReference type="Pfam" id="PF00924"/>
    </source>
</evidence>
<dbReference type="GO" id="GO:0034220">
    <property type="term" value="P:monoatomic ion transmembrane transport"/>
    <property type="evidence" value="ECO:0007669"/>
    <property type="project" value="UniProtKB-KW"/>
</dbReference>
<dbReference type="GO" id="GO:0016020">
    <property type="term" value="C:membrane"/>
    <property type="evidence" value="ECO:0007669"/>
    <property type="project" value="UniProtKB-SubCell"/>
</dbReference>
<keyword evidence="4" id="KW-0813">Transport</keyword>
<keyword evidence="6" id="KW-0407">Ion channel</keyword>
<keyword evidence="5" id="KW-0472">Membrane</keyword>
<dbReference type="PANTHER" id="PTHR30566">
    <property type="entry name" value="YNAI-RELATED MECHANOSENSITIVE ION CHANNEL"/>
    <property type="match status" value="1"/>
</dbReference>
<dbReference type="EMBL" id="JAJSOW010000101">
    <property type="protein sequence ID" value="KAI9180881.1"/>
    <property type="molecule type" value="Genomic_DNA"/>
</dbReference>
<evidence type="ECO:0000313" key="9">
    <source>
        <dbReference type="Proteomes" id="UP001064489"/>
    </source>
</evidence>
<dbReference type="Proteomes" id="UP001064489">
    <property type="component" value="Chromosome 4"/>
</dbReference>
<feature type="domain" description="Mechanosensitive ion channel MscS" evidence="7">
    <location>
        <begin position="136"/>
        <end position="199"/>
    </location>
</feature>
<keyword evidence="4" id="KW-0406">Ion transport</keyword>
<dbReference type="InterPro" id="IPR023408">
    <property type="entry name" value="MscS_beta-dom_sf"/>
</dbReference>
<keyword evidence="2" id="KW-0812">Transmembrane</keyword>
<proteinExistence type="predicted"/>
<dbReference type="InterPro" id="IPR010920">
    <property type="entry name" value="LSM_dom_sf"/>
</dbReference>
<dbReference type="PANTHER" id="PTHR30566:SF5">
    <property type="entry name" value="MECHANOSENSITIVE ION CHANNEL PROTEIN 1, MITOCHONDRIAL-RELATED"/>
    <property type="match status" value="1"/>
</dbReference>
<accession>A0AAD5IYI2</accession>
<dbReference type="Pfam" id="PF00924">
    <property type="entry name" value="MS_channel_2nd"/>
    <property type="match status" value="1"/>
</dbReference>
<evidence type="ECO:0000256" key="6">
    <source>
        <dbReference type="ARBA" id="ARBA00023303"/>
    </source>
</evidence>
<evidence type="ECO:0000256" key="2">
    <source>
        <dbReference type="ARBA" id="ARBA00022692"/>
    </source>
</evidence>
<dbReference type="InterPro" id="IPR006685">
    <property type="entry name" value="MscS_channel_2nd"/>
</dbReference>
<gene>
    <name evidence="8" type="ORF">LWI28_009006</name>
</gene>
<evidence type="ECO:0000256" key="1">
    <source>
        <dbReference type="ARBA" id="ARBA00004370"/>
    </source>
</evidence>
<reference evidence="8" key="2">
    <citation type="submission" date="2023-02" db="EMBL/GenBank/DDBJ databases">
        <authorList>
            <person name="Swenson N.G."/>
            <person name="Wegrzyn J.L."/>
            <person name="Mcevoy S.L."/>
        </authorList>
    </citation>
    <scope>NUCLEOTIDE SEQUENCE</scope>
    <source>
        <strain evidence="8">91603</strain>
        <tissue evidence="8">Leaf</tissue>
    </source>
</reference>
<comment type="caution">
    <text evidence="8">The sequence shown here is derived from an EMBL/GenBank/DDBJ whole genome shotgun (WGS) entry which is preliminary data.</text>
</comment>
<protein>
    <recommendedName>
        <fullName evidence="7">Mechanosensitive ion channel MscS domain-containing protein</fullName>
    </recommendedName>
</protein>
<reference evidence="8" key="1">
    <citation type="journal article" date="2022" name="Plant J.">
        <title>Strategies of tolerance reflected in two North American maple genomes.</title>
        <authorList>
            <person name="McEvoy S.L."/>
            <person name="Sezen U.U."/>
            <person name="Trouern-Trend A."/>
            <person name="McMahon S.M."/>
            <person name="Schaberg P.G."/>
            <person name="Yang J."/>
            <person name="Wegrzyn J.L."/>
            <person name="Swenson N.G."/>
        </authorList>
    </citation>
    <scope>NUCLEOTIDE SEQUENCE</scope>
    <source>
        <strain evidence="8">91603</strain>
    </source>
</reference>
<comment type="subcellular location">
    <subcellularLocation>
        <location evidence="1">Membrane</location>
    </subcellularLocation>
</comment>
<dbReference type="Gene3D" id="2.30.30.60">
    <property type="match status" value="1"/>
</dbReference>
<keyword evidence="9" id="KW-1185">Reference proteome</keyword>
<keyword evidence="3" id="KW-1133">Transmembrane helix</keyword>
<evidence type="ECO:0000256" key="3">
    <source>
        <dbReference type="ARBA" id="ARBA00022989"/>
    </source>
</evidence>
<dbReference type="SUPFAM" id="SSF50182">
    <property type="entry name" value="Sm-like ribonucleoproteins"/>
    <property type="match status" value="1"/>
</dbReference>
<evidence type="ECO:0000256" key="5">
    <source>
        <dbReference type="ARBA" id="ARBA00023136"/>
    </source>
</evidence>